<comment type="catalytic activity">
    <reaction evidence="13">
        <text>Strict requirement for Asp at position P1 and has a preferred cleavage sequence of (Leu/Asp/Val)-Glu-Thr-Asp-|-(Gly/Ser/Ala).</text>
        <dbReference type="EC" id="3.4.22.61"/>
    </reaction>
</comment>
<dbReference type="Ensembl" id="ENSCPVT00000026565.1">
    <property type="protein sequence ID" value="ENSCPVP00000026539.1"/>
    <property type="gene ID" value="ENSCPVG00000016155.2"/>
</dbReference>
<keyword evidence="5" id="KW-0597">Phosphoprotein</keyword>
<evidence type="ECO:0000256" key="13">
    <source>
        <dbReference type="ARBA" id="ARBA00051626"/>
    </source>
</evidence>
<keyword evidence="6" id="KW-0645">Protease</keyword>
<evidence type="ECO:0000256" key="14">
    <source>
        <dbReference type="ARBA" id="ARBA00066479"/>
    </source>
</evidence>
<evidence type="ECO:0000256" key="8">
    <source>
        <dbReference type="ARBA" id="ARBA00022737"/>
    </source>
</evidence>
<dbReference type="Pfam" id="PF01335">
    <property type="entry name" value="DED"/>
    <property type="match status" value="2"/>
</dbReference>
<reference evidence="17" key="2">
    <citation type="submission" date="2025-08" db="UniProtKB">
        <authorList>
            <consortium name="Ensembl"/>
        </authorList>
    </citation>
    <scope>IDENTIFICATION</scope>
</reference>
<keyword evidence="9" id="KW-0378">Hydrolase</keyword>
<keyword evidence="12" id="KW-0539">Nucleus</keyword>
<accession>A0A8U8C8J2</accession>
<keyword evidence="4" id="KW-0963">Cytoplasm</keyword>
<evidence type="ECO:0000256" key="4">
    <source>
        <dbReference type="ARBA" id="ARBA00022490"/>
    </source>
</evidence>
<evidence type="ECO:0000256" key="7">
    <source>
        <dbReference type="ARBA" id="ARBA00022703"/>
    </source>
</evidence>
<reference evidence="17" key="1">
    <citation type="submission" date="2020-02" db="EMBL/GenBank/DDBJ databases">
        <authorList>
            <person name="Enbody D E."/>
            <person name="Pettersson E M."/>
        </authorList>
    </citation>
    <scope>NUCLEOTIDE SEQUENCE [LARGE SCALE GENOMIC DNA]</scope>
</reference>
<evidence type="ECO:0000256" key="3">
    <source>
        <dbReference type="ARBA" id="ARBA00010134"/>
    </source>
</evidence>
<name>A0A8U8C8J2_GEOPR</name>
<dbReference type="CDD" id="cd00032">
    <property type="entry name" value="CASc"/>
    <property type="match status" value="1"/>
</dbReference>
<dbReference type="GO" id="GO:0005634">
    <property type="term" value="C:nucleus"/>
    <property type="evidence" value="ECO:0007669"/>
    <property type="project" value="UniProtKB-SubCell"/>
</dbReference>
<dbReference type="SMART" id="SM00115">
    <property type="entry name" value="CASc"/>
    <property type="match status" value="1"/>
</dbReference>
<dbReference type="SMART" id="SM00031">
    <property type="entry name" value="DED"/>
    <property type="match status" value="2"/>
</dbReference>
<dbReference type="EC" id="3.4.22.61" evidence="14"/>
<dbReference type="InterPro" id="IPR011600">
    <property type="entry name" value="Pept_C14_caspase"/>
</dbReference>
<dbReference type="FunFam" id="1.10.533.10:FF:000038">
    <property type="entry name" value="Caspase 10"/>
    <property type="match status" value="1"/>
</dbReference>
<dbReference type="InterPro" id="IPR015917">
    <property type="entry name" value="Pept_C14A"/>
</dbReference>
<dbReference type="GO" id="GO:0006508">
    <property type="term" value="P:proteolysis"/>
    <property type="evidence" value="ECO:0007669"/>
    <property type="project" value="UniProtKB-KW"/>
</dbReference>
<dbReference type="PRINTS" id="PR00376">
    <property type="entry name" value="IL1BCENZYME"/>
</dbReference>
<dbReference type="Gene3D" id="1.10.533.10">
    <property type="entry name" value="Death Domain, Fas"/>
    <property type="match status" value="2"/>
</dbReference>
<dbReference type="InterPro" id="IPR033139">
    <property type="entry name" value="Caspase_cys_AS"/>
</dbReference>
<dbReference type="PROSITE" id="PS01121">
    <property type="entry name" value="CASPASE_HIS"/>
    <property type="match status" value="1"/>
</dbReference>
<dbReference type="Pfam" id="PF00656">
    <property type="entry name" value="Peptidase_C14"/>
    <property type="match status" value="1"/>
</dbReference>
<organism evidence="17 18">
    <name type="scientific">Geospiza parvula</name>
    <name type="common">Small tree-finch</name>
    <name type="synonym">Camarhynchus parvulus</name>
    <dbReference type="NCBI Taxonomy" id="87175"/>
    <lineage>
        <taxon>Eukaryota</taxon>
        <taxon>Metazoa</taxon>
        <taxon>Chordata</taxon>
        <taxon>Craniata</taxon>
        <taxon>Vertebrata</taxon>
        <taxon>Euteleostomi</taxon>
        <taxon>Archelosauria</taxon>
        <taxon>Archosauria</taxon>
        <taxon>Dinosauria</taxon>
        <taxon>Saurischia</taxon>
        <taxon>Theropoda</taxon>
        <taxon>Coelurosauria</taxon>
        <taxon>Aves</taxon>
        <taxon>Neognathae</taxon>
        <taxon>Neoaves</taxon>
        <taxon>Telluraves</taxon>
        <taxon>Australaves</taxon>
        <taxon>Passeriformes</taxon>
        <taxon>Thraupidae</taxon>
        <taxon>Camarhynchus</taxon>
    </lineage>
</organism>
<evidence type="ECO:0000256" key="9">
    <source>
        <dbReference type="ARBA" id="ARBA00022801"/>
    </source>
</evidence>
<evidence type="ECO:0000256" key="6">
    <source>
        <dbReference type="ARBA" id="ARBA00022670"/>
    </source>
</evidence>
<evidence type="ECO:0000256" key="10">
    <source>
        <dbReference type="ARBA" id="ARBA00022807"/>
    </source>
</evidence>
<reference evidence="17" key="3">
    <citation type="submission" date="2025-09" db="UniProtKB">
        <authorList>
            <consortium name="Ensembl"/>
        </authorList>
    </citation>
    <scope>IDENTIFICATION</scope>
</reference>
<dbReference type="InterPro" id="IPR001875">
    <property type="entry name" value="DED_dom"/>
</dbReference>
<dbReference type="GO" id="GO:0004197">
    <property type="term" value="F:cysteine-type endopeptidase activity"/>
    <property type="evidence" value="ECO:0007669"/>
    <property type="project" value="InterPro"/>
</dbReference>
<evidence type="ECO:0000256" key="11">
    <source>
        <dbReference type="ARBA" id="ARBA00023145"/>
    </source>
</evidence>
<keyword evidence="18" id="KW-1185">Reference proteome</keyword>
<dbReference type="PROSITE" id="PS50207">
    <property type="entry name" value="CASPASE_P10"/>
    <property type="match status" value="1"/>
</dbReference>
<evidence type="ECO:0000313" key="17">
    <source>
        <dbReference type="Ensembl" id="ENSCPVP00000026539.1"/>
    </source>
</evidence>
<evidence type="ECO:0000313" key="18">
    <source>
        <dbReference type="Proteomes" id="UP000694382"/>
    </source>
</evidence>
<dbReference type="GO" id="GO:0006915">
    <property type="term" value="P:apoptotic process"/>
    <property type="evidence" value="ECO:0007669"/>
    <property type="project" value="UniProtKB-KW"/>
</dbReference>
<dbReference type="AlphaFoldDB" id="A0A8U8C8J2"/>
<dbReference type="GO" id="GO:0005737">
    <property type="term" value="C:cytoplasm"/>
    <property type="evidence" value="ECO:0007669"/>
    <property type="project" value="UniProtKB-SubCell"/>
</dbReference>
<keyword evidence="11" id="KW-0865">Zymogen</keyword>
<dbReference type="SUPFAM" id="SSF52129">
    <property type="entry name" value="Caspase-like"/>
    <property type="match status" value="1"/>
</dbReference>
<dbReference type="InterPro" id="IPR029030">
    <property type="entry name" value="Caspase-like_dom_sf"/>
</dbReference>
<evidence type="ECO:0000256" key="2">
    <source>
        <dbReference type="ARBA" id="ARBA00004496"/>
    </source>
</evidence>
<dbReference type="PROSITE" id="PS50208">
    <property type="entry name" value="CASPASE_P20"/>
    <property type="match status" value="1"/>
</dbReference>
<dbReference type="GO" id="GO:0032991">
    <property type="term" value="C:protein-containing complex"/>
    <property type="evidence" value="ECO:0007669"/>
    <property type="project" value="UniProtKB-ARBA"/>
</dbReference>
<evidence type="ECO:0000256" key="16">
    <source>
        <dbReference type="RuleBase" id="RU003971"/>
    </source>
</evidence>
<dbReference type="PANTHER" id="PTHR48169">
    <property type="entry name" value="DED DOMAIN-CONTAINING PROTEIN"/>
    <property type="match status" value="1"/>
</dbReference>
<dbReference type="Proteomes" id="UP000694382">
    <property type="component" value="Chromosome 7"/>
</dbReference>
<keyword evidence="8" id="KW-0677">Repeat</keyword>
<evidence type="ECO:0000256" key="12">
    <source>
        <dbReference type="ARBA" id="ARBA00023242"/>
    </source>
</evidence>
<dbReference type="GO" id="GO:0051604">
    <property type="term" value="P:protein maturation"/>
    <property type="evidence" value="ECO:0007669"/>
    <property type="project" value="UniProtKB-ARBA"/>
</dbReference>
<keyword evidence="10" id="KW-0788">Thiol protease</keyword>
<comment type="similarity">
    <text evidence="3 16">Belongs to the peptidase C14A family.</text>
</comment>
<dbReference type="Gene3D" id="3.40.50.1460">
    <property type="match status" value="1"/>
</dbReference>
<proteinExistence type="inferred from homology"/>
<dbReference type="SUPFAM" id="SSF47986">
    <property type="entry name" value="DEATH domain"/>
    <property type="match status" value="2"/>
</dbReference>
<evidence type="ECO:0000256" key="5">
    <source>
        <dbReference type="ARBA" id="ARBA00022553"/>
    </source>
</evidence>
<keyword evidence="7" id="KW-0053">Apoptosis</keyword>
<dbReference type="InterPro" id="IPR002138">
    <property type="entry name" value="Pept_C14_p10"/>
</dbReference>
<evidence type="ECO:0000256" key="15">
    <source>
        <dbReference type="ARBA" id="ARBA00068172"/>
    </source>
</evidence>
<dbReference type="PROSITE" id="PS50168">
    <property type="entry name" value="DED"/>
    <property type="match status" value="2"/>
</dbReference>
<protein>
    <recommendedName>
        <fullName evidence="15">Caspase-8</fullName>
        <ecNumber evidence="14">3.4.22.61</ecNumber>
    </recommendedName>
</protein>
<evidence type="ECO:0000256" key="1">
    <source>
        <dbReference type="ARBA" id="ARBA00004123"/>
    </source>
</evidence>
<dbReference type="InterPro" id="IPR011029">
    <property type="entry name" value="DEATH-like_dom_sf"/>
</dbReference>
<dbReference type="PROSITE" id="PS01122">
    <property type="entry name" value="CASPASE_CYS"/>
    <property type="match status" value="1"/>
</dbReference>
<dbReference type="GO" id="GO:0005886">
    <property type="term" value="C:plasma membrane"/>
    <property type="evidence" value="ECO:0007669"/>
    <property type="project" value="UniProtKB-ARBA"/>
</dbReference>
<sequence>MRTSVSAVGSSNMENDISLKFHQQLFLISEYLVTEDVAALKFLCTDLLHLSKLEGVKSAADIFKLLMAQEYLNVEDTFLLAELLYRIKCHSLLEKLGYTKEKVQERLSEKGRISPYRQMLYELSENITSEMLKEITFLLQDHLPKRWMILSALDLLILLEKQGLLTKDNVKILEDVCITVSPDLLETIDCLSHSQITLHGDFIKCFSLASNFPFTFHLFTEQLERVFTWLGLDVRTYTDLTSREIINLMETWQRVPDHKDRNCFICCILSHGKSGAVYGTDDRLVSIRVLTSHFTAKRCPQLAAKPKLFFIQACQGDKIQRPVYVDTDGPTPDLSSMQERVFLSESIPEEADFLLGMATVDGYVSFRHMEEGSWYMQALCSNLQLLVPRGEDILSILTQVNEDVARRDSPSGTKKQMPQPAYTLRRKFIFPIPMAPPPSEQHQCF</sequence>
<dbReference type="InterPro" id="IPR001309">
    <property type="entry name" value="Pept_C14_p20"/>
</dbReference>
<dbReference type="GO" id="GO:0043065">
    <property type="term" value="P:positive regulation of apoptotic process"/>
    <property type="evidence" value="ECO:0007669"/>
    <property type="project" value="UniProtKB-ARBA"/>
</dbReference>
<dbReference type="PANTHER" id="PTHR48169:SF7">
    <property type="entry name" value="CASPASE 10"/>
    <property type="match status" value="1"/>
</dbReference>
<dbReference type="FunFam" id="3.40.50.1460:FF:000008">
    <property type="entry name" value="caspase-8 isoform X1"/>
    <property type="match status" value="1"/>
</dbReference>
<comment type="subcellular location">
    <subcellularLocation>
        <location evidence="2">Cytoplasm</location>
    </subcellularLocation>
    <subcellularLocation>
        <location evidence="1">Nucleus</location>
    </subcellularLocation>
</comment>
<dbReference type="InterPro" id="IPR016129">
    <property type="entry name" value="Caspase_his_AS"/>
</dbReference>